<dbReference type="InterPro" id="IPR013149">
    <property type="entry name" value="ADH-like_C"/>
</dbReference>
<dbReference type="KEGG" id="cagg:HYG79_06630"/>
<dbReference type="InterPro" id="IPR036291">
    <property type="entry name" value="NAD(P)-bd_dom_sf"/>
</dbReference>
<dbReference type="EMBL" id="CP058595">
    <property type="protein sequence ID" value="QLG45039.1"/>
    <property type="molecule type" value="Genomic_DNA"/>
</dbReference>
<dbReference type="Proteomes" id="UP000509302">
    <property type="component" value="Chromosome"/>
</dbReference>
<dbReference type="RefSeq" id="WP_179241329.1">
    <property type="nucleotide sequence ID" value="NZ_CP058595.1"/>
</dbReference>
<dbReference type="GO" id="GO:0016491">
    <property type="term" value="F:oxidoreductase activity"/>
    <property type="evidence" value="ECO:0007669"/>
    <property type="project" value="InterPro"/>
</dbReference>
<dbReference type="InterPro" id="IPR051397">
    <property type="entry name" value="Zn-ADH-like_protein"/>
</dbReference>
<sequence>MQNKQLIISQFSGSLQEATEIIERPISKLGDHEILIQNKFIGINALYDRELYRGRVPYINVQFPYVFGVEAVGEIVAVGNFVRHVQIGQAVSTVKVGTAYQEYQIISEEEAIKIPEATAEYLALNPTGVSGYLALKNTAELKEGETIVVSAASGGLGHIVVQLAKRKNCHVVAICGKPEKVALLKSLNVCDRIINYREENIVEVLSKEYANIIDVGFDSVGTYMFDAFLANLAPLGRLVVSGLATELSAPQFEQISASRVYENIYWKGASVRCFMNHLFREQQQEGREFLFDLYQKGELQVKVDPTSFEGIESIVHASEYLLAGKSCGKVIVKL</sequence>
<dbReference type="Pfam" id="PF08240">
    <property type="entry name" value="ADH_N"/>
    <property type="match status" value="1"/>
</dbReference>
<dbReference type="InterPro" id="IPR011032">
    <property type="entry name" value="GroES-like_sf"/>
</dbReference>
<dbReference type="InterPro" id="IPR020843">
    <property type="entry name" value="ER"/>
</dbReference>
<dbReference type="InterPro" id="IPR013154">
    <property type="entry name" value="ADH-like_N"/>
</dbReference>
<keyword evidence="3" id="KW-1185">Reference proteome</keyword>
<reference evidence="2 3" key="1">
    <citation type="journal article" date="2006" name="Int. J. Syst. Evol. Microbiol.">
        <title>Costertonia aggregata gen. nov., sp. nov., a mesophilic marine bacterium of the family Flavobacteriaceae, isolated from a mature biofilm.</title>
        <authorList>
            <person name="Kwon K.K."/>
            <person name="Lee Y.K."/>
            <person name="Lee H.K."/>
        </authorList>
    </citation>
    <scope>NUCLEOTIDE SEQUENCE [LARGE SCALE GENOMIC DNA]</scope>
    <source>
        <strain evidence="2 3">KCCM 42265</strain>
    </source>
</reference>
<dbReference type="Gene3D" id="3.90.180.10">
    <property type="entry name" value="Medium-chain alcohol dehydrogenases, catalytic domain"/>
    <property type="match status" value="1"/>
</dbReference>
<feature type="domain" description="Enoyl reductase (ER)" evidence="1">
    <location>
        <begin position="14"/>
        <end position="332"/>
    </location>
</feature>
<organism evidence="2 3">
    <name type="scientific">Costertonia aggregata</name>
    <dbReference type="NCBI Taxonomy" id="343403"/>
    <lineage>
        <taxon>Bacteria</taxon>
        <taxon>Pseudomonadati</taxon>
        <taxon>Bacteroidota</taxon>
        <taxon>Flavobacteriia</taxon>
        <taxon>Flavobacteriales</taxon>
        <taxon>Flavobacteriaceae</taxon>
        <taxon>Costertonia</taxon>
    </lineage>
</organism>
<name>A0A7H9ANK6_9FLAO</name>
<dbReference type="SUPFAM" id="SSF51735">
    <property type="entry name" value="NAD(P)-binding Rossmann-fold domains"/>
    <property type="match status" value="1"/>
</dbReference>
<evidence type="ECO:0000313" key="2">
    <source>
        <dbReference type="EMBL" id="QLG45039.1"/>
    </source>
</evidence>
<gene>
    <name evidence="2" type="ORF">HYG79_06630</name>
</gene>
<accession>A0A7H9ANK6</accession>
<dbReference type="Pfam" id="PF00107">
    <property type="entry name" value="ADH_zinc_N"/>
    <property type="match status" value="1"/>
</dbReference>
<proteinExistence type="predicted"/>
<dbReference type="PANTHER" id="PTHR43677">
    <property type="entry name" value="SHORT-CHAIN DEHYDROGENASE/REDUCTASE"/>
    <property type="match status" value="1"/>
</dbReference>
<dbReference type="SMART" id="SM00829">
    <property type="entry name" value="PKS_ER"/>
    <property type="match status" value="1"/>
</dbReference>
<dbReference type="SUPFAM" id="SSF50129">
    <property type="entry name" value="GroES-like"/>
    <property type="match status" value="1"/>
</dbReference>
<dbReference type="Gene3D" id="3.40.50.720">
    <property type="entry name" value="NAD(P)-binding Rossmann-like Domain"/>
    <property type="match status" value="1"/>
</dbReference>
<dbReference type="PANTHER" id="PTHR43677:SF3">
    <property type="entry name" value="PROSTAGLANDIN REDUCTASE 3"/>
    <property type="match status" value="1"/>
</dbReference>
<evidence type="ECO:0000259" key="1">
    <source>
        <dbReference type="SMART" id="SM00829"/>
    </source>
</evidence>
<protein>
    <submittedName>
        <fullName evidence="2">Zinc-binding dehydrogenase</fullName>
    </submittedName>
</protein>
<dbReference type="AlphaFoldDB" id="A0A7H9ANK6"/>
<evidence type="ECO:0000313" key="3">
    <source>
        <dbReference type="Proteomes" id="UP000509302"/>
    </source>
</evidence>